<evidence type="ECO:0000313" key="1">
    <source>
        <dbReference type="EMBL" id="EJW79878.1"/>
    </source>
</evidence>
<sequence>MVLGTDFTNSDLQPGQCKSLNSRIRRGYGQLGGHRRPSSHLHLSKIVYSEWAKNVHFELSLNHKSRRQISSFQFQTLIFSFFLS</sequence>
<accession>J9ECH0</accession>
<dbReference type="EMBL" id="ADBV01005030">
    <property type="protein sequence ID" value="EJW79878.1"/>
    <property type="molecule type" value="Genomic_DNA"/>
</dbReference>
<dbReference type="Proteomes" id="UP000004810">
    <property type="component" value="Unassembled WGS sequence"/>
</dbReference>
<gene>
    <name evidence="1" type="ORF">WUBG_09214</name>
</gene>
<dbReference type="AlphaFoldDB" id="J9ECH0"/>
<organism evidence="1 2">
    <name type="scientific">Wuchereria bancrofti</name>
    <dbReference type="NCBI Taxonomy" id="6293"/>
    <lineage>
        <taxon>Eukaryota</taxon>
        <taxon>Metazoa</taxon>
        <taxon>Ecdysozoa</taxon>
        <taxon>Nematoda</taxon>
        <taxon>Chromadorea</taxon>
        <taxon>Rhabditida</taxon>
        <taxon>Spirurina</taxon>
        <taxon>Spiruromorpha</taxon>
        <taxon>Filarioidea</taxon>
        <taxon>Onchocercidae</taxon>
        <taxon>Wuchereria</taxon>
    </lineage>
</organism>
<proteinExistence type="predicted"/>
<protein>
    <submittedName>
        <fullName evidence="1">Uncharacterized protein</fullName>
    </submittedName>
</protein>
<reference evidence="2" key="1">
    <citation type="submission" date="2012-08" db="EMBL/GenBank/DDBJ databases">
        <title>The Genome Sequence of Wuchereria bancrofti.</title>
        <authorList>
            <person name="Nutman T.B."/>
            <person name="Fink D.L."/>
            <person name="Russ C."/>
            <person name="Young S."/>
            <person name="Zeng Q."/>
            <person name="Koehrsen M."/>
            <person name="Alvarado L."/>
            <person name="Berlin A."/>
            <person name="Chapman S.B."/>
            <person name="Chen Z."/>
            <person name="Freedman E."/>
            <person name="Gellesch M."/>
            <person name="Goldberg J."/>
            <person name="Griggs A."/>
            <person name="Gujja S."/>
            <person name="Heilman E.R."/>
            <person name="Heiman D."/>
            <person name="Hepburn T."/>
            <person name="Howarth C."/>
            <person name="Jen D."/>
            <person name="Larson L."/>
            <person name="Lewis B."/>
            <person name="Mehta T."/>
            <person name="Park D."/>
            <person name="Pearson M."/>
            <person name="Roberts A."/>
            <person name="Saif S."/>
            <person name="Shea T."/>
            <person name="Shenoy N."/>
            <person name="Sisk P."/>
            <person name="Stolte C."/>
            <person name="Sykes S."/>
            <person name="Walk T."/>
            <person name="White J."/>
            <person name="Yandava C."/>
            <person name="Haas B."/>
            <person name="Henn M.R."/>
            <person name="Nusbaum C."/>
            <person name="Birren B."/>
        </authorList>
    </citation>
    <scope>NUCLEOTIDE SEQUENCE [LARGE SCALE GENOMIC DNA]</scope>
    <source>
        <strain evidence="2">NA</strain>
    </source>
</reference>
<evidence type="ECO:0000313" key="2">
    <source>
        <dbReference type="Proteomes" id="UP000004810"/>
    </source>
</evidence>
<comment type="caution">
    <text evidence="1">The sequence shown here is derived from an EMBL/GenBank/DDBJ whole genome shotgun (WGS) entry which is preliminary data.</text>
</comment>
<name>J9ECH0_WUCBA</name>